<keyword evidence="3" id="KW-0804">Transcription</keyword>
<evidence type="ECO:0000256" key="5">
    <source>
        <dbReference type="PROSITE-ProRule" id="PRU00201"/>
    </source>
</evidence>
<reference evidence="8 9" key="1">
    <citation type="submission" date="2019-12" db="EMBL/GenBank/DDBJ databases">
        <title>Chromosome-level assembly of the Caenorhabditis remanei genome.</title>
        <authorList>
            <person name="Teterina A.A."/>
            <person name="Willis J.H."/>
            <person name="Phillips P.C."/>
        </authorList>
    </citation>
    <scope>NUCLEOTIDE SEQUENCE [LARGE SCALE GENOMIC DNA]</scope>
    <source>
        <strain evidence="8 9">PX506</strain>
        <tissue evidence="8">Whole organism</tissue>
    </source>
</reference>
<dbReference type="Proteomes" id="UP000483820">
    <property type="component" value="Chromosome IV"/>
</dbReference>
<evidence type="ECO:0000256" key="3">
    <source>
        <dbReference type="ARBA" id="ARBA00023163"/>
    </source>
</evidence>
<dbReference type="SUPFAM" id="SSF49417">
    <property type="entry name" value="p53-like transcription factors"/>
    <property type="match status" value="1"/>
</dbReference>
<keyword evidence="1" id="KW-0805">Transcription regulation</keyword>
<feature type="domain" description="T-box" evidence="7">
    <location>
        <begin position="1"/>
        <end position="93"/>
    </location>
</feature>
<dbReference type="EMBL" id="WUAV01000004">
    <property type="protein sequence ID" value="KAF1755912.1"/>
    <property type="molecule type" value="Genomic_DNA"/>
</dbReference>
<evidence type="ECO:0000256" key="4">
    <source>
        <dbReference type="ARBA" id="ARBA00023242"/>
    </source>
</evidence>
<dbReference type="InterPro" id="IPR046360">
    <property type="entry name" value="T-box_DNA-bd"/>
</dbReference>
<dbReference type="KEGG" id="crq:GCK72_012365"/>
<dbReference type="GeneID" id="78775469"/>
<comment type="subcellular location">
    <subcellularLocation>
        <location evidence="5">Nucleus</location>
    </subcellularLocation>
</comment>
<sequence length="250" mass="27769">MEGGVFFKTAKIYSEKKRTRIVTETEEKRQEGLLINTRCRYIPVLSIYSEKSEIASRQLLKSFEIDETQFVAVTFVKNSAVVNWKTAKNKFARVDFKENLMKNRKRDSKESEDDSGILSANTASPLDSQSPIVAKIRHATVSTMGVPQSNGNSNLELLLTHGPSTSTVAHYAPNFSNYNVAPGVSATVSNGVPQYSMNVYRPLEQAAMATNSLLIPCQRQPISYRAVHHNMEQAGHQENTRPTGPSNKSS</sequence>
<comment type="caution">
    <text evidence="8">The sequence shown here is derived from an EMBL/GenBank/DDBJ whole genome shotgun (WGS) entry which is preliminary data.</text>
</comment>
<dbReference type="RefSeq" id="XP_053583822.1">
    <property type="nucleotide sequence ID" value="XM_053729050.1"/>
</dbReference>
<evidence type="ECO:0000256" key="1">
    <source>
        <dbReference type="ARBA" id="ARBA00023015"/>
    </source>
</evidence>
<dbReference type="AlphaFoldDB" id="A0A6A5GN02"/>
<evidence type="ECO:0000256" key="6">
    <source>
        <dbReference type="SAM" id="MobiDB-lite"/>
    </source>
</evidence>
<keyword evidence="2 5" id="KW-0238">DNA-binding</keyword>
<name>A0A6A5GN02_CAERE</name>
<dbReference type="PROSITE" id="PS50252">
    <property type="entry name" value="TBOX_3"/>
    <property type="match status" value="1"/>
</dbReference>
<dbReference type="GO" id="GO:0003700">
    <property type="term" value="F:DNA-binding transcription factor activity"/>
    <property type="evidence" value="ECO:0007669"/>
    <property type="project" value="InterPro"/>
</dbReference>
<keyword evidence="4 5" id="KW-0539">Nucleus</keyword>
<dbReference type="GO" id="GO:0045893">
    <property type="term" value="P:positive regulation of DNA-templated transcription"/>
    <property type="evidence" value="ECO:0007669"/>
    <property type="project" value="InterPro"/>
</dbReference>
<gene>
    <name evidence="8" type="ORF">GCK72_012365</name>
</gene>
<organism evidence="8 9">
    <name type="scientific">Caenorhabditis remanei</name>
    <name type="common">Caenorhabditis vulgaris</name>
    <dbReference type="NCBI Taxonomy" id="31234"/>
    <lineage>
        <taxon>Eukaryota</taxon>
        <taxon>Metazoa</taxon>
        <taxon>Ecdysozoa</taxon>
        <taxon>Nematoda</taxon>
        <taxon>Chromadorea</taxon>
        <taxon>Rhabditida</taxon>
        <taxon>Rhabditina</taxon>
        <taxon>Rhabditomorpha</taxon>
        <taxon>Rhabditoidea</taxon>
        <taxon>Rhabditidae</taxon>
        <taxon>Peloderinae</taxon>
        <taxon>Caenorhabditis</taxon>
    </lineage>
</organism>
<accession>A0A6A5GN02</accession>
<dbReference type="GO" id="GO:0005634">
    <property type="term" value="C:nucleus"/>
    <property type="evidence" value="ECO:0007669"/>
    <property type="project" value="UniProtKB-SubCell"/>
</dbReference>
<dbReference type="Gene3D" id="2.60.40.820">
    <property type="entry name" value="Transcription factor, T-box"/>
    <property type="match status" value="1"/>
</dbReference>
<dbReference type="InterPro" id="IPR008967">
    <property type="entry name" value="p53-like_TF_DNA-bd_sf"/>
</dbReference>
<proteinExistence type="predicted"/>
<evidence type="ECO:0000256" key="2">
    <source>
        <dbReference type="ARBA" id="ARBA00023125"/>
    </source>
</evidence>
<dbReference type="Pfam" id="PF00907">
    <property type="entry name" value="T-box"/>
    <property type="match status" value="1"/>
</dbReference>
<evidence type="ECO:0000313" key="8">
    <source>
        <dbReference type="EMBL" id="KAF1755912.1"/>
    </source>
</evidence>
<dbReference type="CTD" id="78775469"/>
<evidence type="ECO:0000259" key="7">
    <source>
        <dbReference type="PROSITE" id="PS50252"/>
    </source>
</evidence>
<protein>
    <recommendedName>
        <fullName evidence="7">T-box domain-containing protein</fullName>
    </recommendedName>
</protein>
<dbReference type="InterPro" id="IPR036960">
    <property type="entry name" value="T-box_sf"/>
</dbReference>
<feature type="region of interest" description="Disordered" evidence="6">
    <location>
        <begin position="103"/>
        <end position="124"/>
    </location>
</feature>
<comment type="caution">
    <text evidence="5">Lacks conserved residue(s) required for the propagation of feature annotation.</text>
</comment>
<dbReference type="GO" id="GO:0003677">
    <property type="term" value="F:DNA binding"/>
    <property type="evidence" value="ECO:0007669"/>
    <property type="project" value="UniProtKB-UniRule"/>
</dbReference>
<evidence type="ECO:0000313" key="9">
    <source>
        <dbReference type="Proteomes" id="UP000483820"/>
    </source>
</evidence>